<dbReference type="InterPro" id="IPR029063">
    <property type="entry name" value="SAM-dependent_MTases_sf"/>
</dbReference>
<proteinExistence type="predicted"/>
<reference evidence="2 3" key="1">
    <citation type="submission" date="2023-03" db="EMBL/GenBank/DDBJ databases">
        <title>Host association and intracellularity evolved multiple times independently in the Rickettsiales.</title>
        <authorList>
            <person name="Castelli M."/>
            <person name="Nardi T."/>
            <person name="Gammuto L."/>
            <person name="Bellinzona G."/>
            <person name="Sabaneyeva E."/>
            <person name="Potekhin A."/>
            <person name="Serra V."/>
            <person name="Petroni G."/>
            <person name="Sassera D."/>
        </authorList>
    </citation>
    <scope>NUCLEOTIDE SEQUENCE [LARGE SCALE GENOMIC DNA]</scope>
    <source>
        <strain evidence="2 3">Sr 2-6</strain>
    </source>
</reference>
<dbReference type="Gene3D" id="3.40.50.150">
    <property type="entry name" value="Vaccinia Virus protein VP39"/>
    <property type="match status" value="1"/>
</dbReference>
<dbReference type="GO" id="GO:0032259">
    <property type="term" value="P:methylation"/>
    <property type="evidence" value="ECO:0007669"/>
    <property type="project" value="UniProtKB-KW"/>
</dbReference>
<dbReference type="Proteomes" id="UP001291687">
    <property type="component" value="Unassembled WGS sequence"/>
</dbReference>
<accession>A0ABU5NBH6</accession>
<keyword evidence="2" id="KW-0489">Methyltransferase</keyword>
<dbReference type="PANTHER" id="PTHR43861:SF1">
    <property type="entry name" value="TRANS-ACONITATE 2-METHYLTRANSFERASE"/>
    <property type="match status" value="1"/>
</dbReference>
<protein>
    <submittedName>
        <fullName evidence="2">Class I SAM-dependent methyltransferase</fullName>
    </submittedName>
</protein>
<comment type="caution">
    <text evidence="2">The sequence shown here is derived from an EMBL/GenBank/DDBJ whole genome shotgun (WGS) entry which is preliminary data.</text>
</comment>
<keyword evidence="3" id="KW-1185">Reference proteome</keyword>
<dbReference type="GO" id="GO:0008168">
    <property type="term" value="F:methyltransferase activity"/>
    <property type="evidence" value="ECO:0007669"/>
    <property type="project" value="UniProtKB-KW"/>
</dbReference>
<organism evidence="2 3">
    <name type="scientific">Candidatus Megaera venefica</name>
    <dbReference type="NCBI Taxonomy" id="2055910"/>
    <lineage>
        <taxon>Bacteria</taxon>
        <taxon>Pseudomonadati</taxon>
        <taxon>Pseudomonadota</taxon>
        <taxon>Alphaproteobacteria</taxon>
        <taxon>Rickettsiales</taxon>
        <taxon>Rickettsiaceae</taxon>
        <taxon>Candidatus Megaera</taxon>
    </lineage>
</organism>
<dbReference type="Pfam" id="PF08242">
    <property type="entry name" value="Methyltransf_12"/>
    <property type="match status" value="1"/>
</dbReference>
<evidence type="ECO:0000259" key="1">
    <source>
        <dbReference type="Pfam" id="PF08242"/>
    </source>
</evidence>
<keyword evidence="2" id="KW-0808">Transferase</keyword>
<dbReference type="CDD" id="cd02440">
    <property type="entry name" value="AdoMet_MTases"/>
    <property type="match status" value="1"/>
</dbReference>
<gene>
    <name evidence="2" type="ORF">Megvenef_00491</name>
</gene>
<feature type="domain" description="Methyltransferase type 12" evidence="1">
    <location>
        <begin position="88"/>
        <end position="183"/>
    </location>
</feature>
<evidence type="ECO:0000313" key="3">
    <source>
        <dbReference type="Proteomes" id="UP001291687"/>
    </source>
</evidence>
<dbReference type="SUPFAM" id="SSF53335">
    <property type="entry name" value="S-adenosyl-L-methionine-dependent methyltransferases"/>
    <property type="match status" value="1"/>
</dbReference>
<dbReference type="PANTHER" id="PTHR43861">
    <property type="entry name" value="TRANS-ACONITATE 2-METHYLTRANSFERASE-RELATED"/>
    <property type="match status" value="1"/>
</dbReference>
<name>A0ABU5NBH6_9RICK</name>
<sequence length="464" mass="52866">MQSSTKSHVRKNSLKIIMTTKQKTVKTKDLKGLKEVQEHYLDYPYPLRNPEDDKTRILKVYGDYLGEINHWLFEGKKDFKKGFRVLIAGGGTGDSTVYLAEQLKDTDAEVIYLDFSKNSMAIAQKRAEYRGLTNITWIHDSILNIPALKLGKFDYITCTGVLHHLESPDDGLKVLADSLTDDGGMGIMVYAQYGRTGVYQIQDMLRMVNEGITSRQEEVKNGWAVVNALPNTNWYKRGAELLADHINHGDVGMYDMFLHKQDRAYTVPQLYEYVEKAGLNFVDYNSPHSRIMLKPETYFQDPEFLKKIKAMDKWKQQAVCEIMCGSIIKHSFYVSKKKKPTAKVTDMDNIPYIYTIGNLPAQISDYIKNNQGLMGSRIAFSFKSDFLADVSINISVSQYTEHLFRSMISGDKSLGEIHKAIEKDLGKKVSDSEFLGELNRIFPVMEEVGALLFRNKKVSIASLY</sequence>
<evidence type="ECO:0000313" key="2">
    <source>
        <dbReference type="EMBL" id="MEA0970525.1"/>
    </source>
</evidence>
<dbReference type="InterPro" id="IPR013217">
    <property type="entry name" value="Methyltransf_12"/>
</dbReference>
<dbReference type="EMBL" id="JARJFB010000024">
    <property type="protein sequence ID" value="MEA0970525.1"/>
    <property type="molecule type" value="Genomic_DNA"/>
</dbReference>